<evidence type="ECO:0000256" key="1">
    <source>
        <dbReference type="SAM" id="MobiDB-lite"/>
    </source>
</evidence>
<comment type="caution">
    <text evidence="2">The sequence shown here is derived from an EMBL/GenBank/DDBJ whole genome shotgun (WGS) entry which is preliminary data.</text>
</comment>
<feature type="region of interest" description="Disordered" evidence="1">
    <location>
        <begin position="636"/>
        <end position="661"/>
    </location>
</feature>
<sequence length="775" mass="83703">MANIGNIKNFFVTYFSASSNYTTTLDITNDVLGISFTDTGSGQVNECILKLTGAFGNFITSNGSQPVLVQFDRFRVQAEDLAGNTYDRFFEFNPLVVPSQTKTEGTILELNLIGTEYHTQRINFAGRFFFADAFRVAREIGVSYNDNINSQQPILSQHTTGYVQSSGVGNGFPRFTVNHYEYGLVEDTGYNRWNQMLDKLGASVAFGGVLDYFELGFETPDVNEIDIALFSQGSRSIDLDDEAALPTLVQPQSGDTIFNVNIGSTDVGIAAATATQVAAWGSQTHGSLPTGHSKYASGVDQFIFRPQWDENLFYLQDSLVKYLDNEHFVALNDITGTPPFTAPPGDPTNWQQIDMGTEFGGKANPPATTKTAIQYSEWTDDKVKEWANCAANPSEVNQVDETITPDTANGNLGATMFDINIVVLDNTVDAKFLRTWADFRISDGGGHVILITVTNSGSGYTSEPTVTLTGGSGSGAIATAVLSGDEVSIITVDDGGSGYTSNPTVTIDPPPSGTTATATASIVTGSSIDIAADRWAYSGQDNQFPVGRRMLVDGVATGFTGVDSNGIPFTNNIAEWSGSEWIVKYRPADTGNDLENMQVVIIDEGLIYQWNNGSDLWELVTGDLAVDCLHQFTSISSSESFDPKPSETDSTDHPDVTKDGNPFTTNIFSALEFKYEMGSNFLTRFLSGSTTPVGDFFKKGAWAVFRIPFSPNNLGSPSVQLGNVFGTATPSGAFGEDSLQPSFLDTQNMTWTSRGARGFNQDTSEDLGQLQELAV</sequence>
<feature type="compositionally biased region" description="Basic and acidic residues" evidence="1">
    <location>
        <begin position="641"/>
        <end position="658"/>
    </location>
</feature>
<organism evidence="2">
    <name type="scientific">marine sediment metagenome</name>
    <dbReference type="NCBI Taxonomy" id="412755"/>
    <lineage>
        <taxon>unclassified sequences</taxon>
        <taxon>metagenomes</taxon>
        <taxon>ecological metagenomes</taxon>
    </lineage>
</organism>
<proteinExistence type="predicted"/>
<gene>
    <name evidence="2" type="ORF">LCGC14_1654640</name>
</gene>
<reference evidence="2" key="1">
    <citation type="journal article" date="2015" name="Nature">
        <title>Complex archaea that bridge the gap between prokaryotes and eukaryotes.</title>
        <authorList>
            <person name="Spang A."/>
            <person name="Saw J.H."/>
            <person name="Jorgensen S.L."/>
            <person name="Zaremba-Niedzwiedzka K."/>
            <person name="Martijn J."/>
            <person name="Lind A.E."/>
            <person name="van Eijk R."/>
            <person name="Schleper C."/>
            <person name="Guy L."/>
            <person name="Ettema T.J."/>
        </authorList>
    </citation>
    <scope>NUCLEOTIDE SEQUENCE</scope>
</reference>
<dbReference type="EMBL" id="LAZR01013962">
    <property type="protein sequence ID" value="KKM19542.1"/>
    <property type="molecule type" value="Genomic_DNA"/>
</dbReference>
<name>A0A0F9HWM7_9ZZZZ</name>
<dbReference type="AlphaFoldDB" id="A0A0F9HWM7"/>
<evidence type="ECO:0000313" key="2">
    <source>
        <dbReference type="EMBL" id="KKM19542.1"/>
    </source>
</evidence>
<accession>A0A0F9HWM7</accession>
<protein>
    <submittedName>
        <fullName evidence="2">Uncharacterized protein</fullName>
    </submittedName>
</protein>
<feature type="non-terminal residue" evidence="2">
    <location>
        <position position="775"/>
    </location>
</feature>